<sequence length="74" mass="8283">MAQNRVHSSSMKVGNTIIFMTAKYPNKETVAYATYLSSNPRDKVDGVEIGNEFTKVVVNHPLKEDEELVQKING</sequence>
<dbReference type="HOGENOM" id="CLU_2889360_0_0_1"/>
<accession>A0A0E0KQ98</accession>
<dbReference type="EnsemblPlants" id="OPUNC04G09820.1">
    <property type="protein sequence ID" value="OPUNC04G09820.1"/>
    <property type="gene ID" value="OPUNC04G09820"/>
</dbReference>
<dbReference type="STRING" id="4537.A0A0E0KQ98"/>
<evidence type="ECO:0000259" key="1">
    <source>
        <dbReference type="Pfam" id="PF03017"/>
    </source>
</evidence>
<dbReference type="Proteomes" id="UP000026962">
    <property type="component" value="Chromosome 4"/>
</dbReference>
<protein>
    <recommendedName>
        <fullName evidence="1">Transposase Tnp1/En/Spm-like domain-containing protein</fullName>
    </recommendedName>
</protein>
<reference evidence="2" key="2">
    <citation type="submission" date="2018-05" db="EMBL/GenBank/DDBJ databases">
        <title>OpunRS2 (Oryza punctata Reference Sequence Version 2).</title>
        <authorList>
            <person name="Zhang J."/>
            <person name="Kudrna D."/>
            <person name="Lee S."/>
            <person name="Talag J."/>
            <person name="Welchert J."/>
            <person name="Wing R.A."/>
        </authorList>
    </citation>
    <scope>NUCLEOTIDE SEQUENCE [LARGE SCALE GENOMIC DNA]</scope>
</reference>
<dbReference type="Gramene" id="OPUNC04G09820.1">
    <property type="protein sequence ID" value="OPUNC04G09820.1"/>
    <property type="gene ID" value="OPUNC04G09820"/>
</dbReference>
<reference evidence="2" key="1">
    <citation type="submission" date="2015-04" db="UniProtKB">
        <authorList>
            <consortium name="EnsemblPlants"/>
        </authorList>
    </citation>
    <scope>IDENTIFICATION</scope>
</reference>
<evidence type="ECO:0000313" key="2">
    <source>
        <dbReference type="EnsemblPlants" id="OPUNC04G09820.1"/>
    </source>
</evidence>
<name>A0A0E0KQ98_ORYPU</name>
<evidence type="ECO:0000313" key="3">
    <source>
        <dbReference type="Proteomes" id="UP000026962"/>
    </source>
</evidence>
<organism evidence="2">
    <name type="scientific">Oryza punctata</name>
    <name type="common">Red rice</name>
    <dbReference type="NCBI Taxonomy" id="4537"/>
    <lineage>
        <taxon>Eukaryota</taxon>
        <taxon>Viridiplantae</taxon>
        <taxon>Streptophyta</taxon>
        <taxon>Embryophyta</taxon>
        <taxon>Tracheophyta</taxon>
        <taxon>Spermatophyta</taxon>
        <taxon>Magnoliopsida</taxon>
        <taxon>Liliopsida</taxon>
        <taxon>Poales</taxon>
        <taxon>Poaceae</taxon>
        <taxon>BOP clade</taxon>
        <taxon>Oryzoideae</taxon>
        <taxon>Oryzeae</taxon>
        <taxon>Oryzinae</taxon>
        <taxon>Oryza</taxon>
    </lineage>
</organism>
<keyword evidence="3" id="KW-1185">Reference proteome</keyword>
<feature type="domain" description="Transposase Tnp1/En/Spm-like" evidence="1">
    <location>
        <begin position="27"/>
        <end position="69"/>
    </location>
</feature>
<dbReference type="InterPro" id="IPR004264">
    <property type="entry name" value="Transposase_23"/>
</dbReference>
<dbReference type="AlphaFoldDB" id="A0A0E0KQ98"/>
<proteinExistence type="predicted"/>
<dbReference type="Pfam" id="PF03017">
    <property type="entry name" value="Transposase_23"/>
    <property type="match status" value="1"/>
</dbReference>
<dbReference type="OMA" id="MAQNRMH"/>